<feature type="region of interest" description="Disordered" evidence="3">
    <location>
        <begin position="39"/>
        <end position="84"/>
    </location>
</feature>
<dbReference type="VEuPathDB" id="PlasmoDB:PocGH01_04023000"/>
<feature type="signal peptide" evidence="4">
    <location>
        <begin position="1"/>
        <end position="25"/>
    </location>
</feature>
<reference evidence="6 7" key="1">
    <citation type="submission" date="2016-06" db="EMBL/GenBank/DDBJ databases">
        <authorList>
            <consortium name="Pathogen Informatics"/>
        </authorList>
    </citation>
    <scope>NUCLEOTIDE SEQUENCE [LARGE SCALE GENOMIC DNA]</scope>
    <source>
        <strain evidence="6">PocGH01</strain>
    </source>
</reference>
<dbReference type="OrthoDB" id="10060424at2759"/>
<dbReference type="VEuPathDB" id="PlasmoDB:POWCR01_040018600"/>
<evidence type="ECO:0000256" key="3">
    <source>
        <dbReference type="SAM" id="MobiDB-lite"/>
    </source>
</evidence>
<evidence type="ECO:0000313" key="7">
    <source>
        <dbReference type="Proteomes" id="UP000242942"/>
    </source>
</evidence>
<organism evidence="6 7">
    <name type="scientific">Plasmodium ovale</name>
    <name type="common">malaria parasite P. ovale</name>
    <dbReference type="NCBI Taxonomy" id="36330"/>
    <lineage>
        <taxon>Eukaryota</taxon>
        <taxon>Sar</taxon>
        <taxon>Alveolata</taxon>
        <taxon>Apicomplexa</taxon>
        <taxon>Aconoidasida</taxon>
        <taxon>Haemosporida</taxon>
        <taxon>Plasmodiidae</taxon>
        <taxon>Plasmodium</taxon>
        <taxon>Plasmodium (Plasmodium)</taxon>
    </lineage>
</organism>
<dbReference type="PROSITE" id="PS01186">
    <property type="entry name" value="EGF_2"/>
    <property type="match status" value="1"/>
</dbReference>
<dbReference type="EMBL" id="LT594585">
    <property type="protein sequence ID" value="SCN43151.1"/>
    <property type="molecule type" value="Genomic_DNA"/>
</dbReference>
<dbReference type="InterPro" id="IPR000742">
    <property type="entry name" value="EGF"/>
</dbReference>
<keyword evidence="2" id="KW-1015">Disulfide bond</keyword>
<feature type="compositionally biased region" description="Low complexity" evidence="3">
    <location>
        <begin position="65"/>
        <end position="79"/>
    </location>
</feature>
<dbReference type="InterPro" id="IPR024731">
    <property type="entry name" value="NELL2-like_EGF"/>
</dbReference>
<name>A0A1D3RDA3_PLAOA</name>
<dbReference type="Pfam" id="PF12947">
    <property type="entry name" value="EGF_3"/>
    <property type="match status" value="1"/>
</dbReference>
<keyword evidence="1" id="KW-0245">EGF-like domain</keyword>
<accession>A0A1D3RDA3</accession>
<keyword evidence="4" id="KW-0732">Signal</keyword>
<evidence type="ECO:0000259" key="5">
    <source>
        <dbReference type="PROSITE" id="PS01186"/>
    </source>
</evidence>
<dbReference type="Proteomes" id="UP000242942">
    <property type="component" value="Chromosome 4"/>
</dbReference>
<feature type="domain" description="EGF-like" evidence="5">
    <location>
        <begin position="188"/>
        <end position="201"/>
    </location>
</feature>
<feature type="region of interest" description="Disordered" evidence="3">
    <location>
        <begin position="97"/>
        <end position="148"/>
    </location>
</feature>
<evidence type="ECO:0000256" key="4">
    <source>
        <dbReference type="SAM" id="SignalP"/>
    </source>
</evidence>
<gene>
    <name evidence="6" type="primary">MSP4</name>
    <name evidence="6" type="ORF">POCGH01_04023000</name>
</gene>
<dbReference type="Gene3D" id="2.10.25.10">
    <property type="entry name" value="Laminin"/>
    <property type="match status" value="1"/>
</dbReference>
<sequence length="228" mass="24360">MRVLQFLLQVNVFIILCLHFERLYSNSLYNFKNGNNVLTHKRNMGDKNNGKTYNNSGKGDPKGIDNSNLPPDSSNSGNNKGVNDVIAGLGKDVPGLAGNDTSASSTGGAGSTAKPIASPDNTNLGMDEENTNAGEDDYSDSDEYEDEEDDTYELSGLDVNNVNLCLDNNGGCGDDKICEYLGKGIVKCLCKAGYKLIGTDCVKASDSSSLSSIFCWFLIVIIILASIN</sequence>
<proteinExistence type="predicted"/>
<keyword evidence="7" id="KW-1185">Reference proteome</keyword>
<dbReference type="SUPFAM" id="SSF57196">
    <property type="entry name" value="EGF/Laminin"/>
    <property type="match status" value="1"/>
</dbReference>
<evidence type="ECO:0000256" key="1">
    <source>
        <dbReference type="ARBA" id="ARBA00022536"/>
    </source>
</evidence>
<feature type="compositionally biased region" description="Acidic residues" evidence="3">
    <location>
        <begin position="126"/>
        <end position="148"/>
    </location>
</feature>
<evidence type="ECO:0000313" key="6">
    <source>
        <dbReference type="EMBL" id="SCN43151.1"/>
    </source>
</evidence>
<protein>
    <submittedName>
        <fullName evidence="6">Merozoite surface protein 4, putative</fullName>
    </submittedName>
</protein>
<dbReference type="AlphaFoldDB" id="A0A1D3RDA3"/>
<evidence type="ECO:0000256" key="2">
    <source>
        <dbReference type="ARBA" id="ARBA00023157"/>
    </source>
</evidence>
<dbReference type="SMR" id="A0A1D3RDA3"/>
<feature type="chain" id="PRO_5008920075" evidence="4">
    <location>
        <begin position="26"/>
        <end position="228"/>
    </location>
</feature>
<keyword evidence="6" id="KW-0477">Merozoite</keyword>